<dbReference type="AlphaFoldDB" id="A0A5J4QLG8"/>
<evidence type="ECO:0000313" key="1">
    <source>
        <dbReference type="EMBL" id="KAA6321788.1"/>
    </source>
</evidence>
<dbReference type="EMBL" id="SNRY01003216">
    <property type="protein sequence ID" value="KAA6321788.1"/>
    <property type="molecule type" value="Genomic_DNA"/>
</dbReference>
<reference evidence="1" key="1">
    <citation type="submission" date="2019-03" db="EMBL/GenBank/DDBJ databases">
        <title>Single cell metagenomics reveals metabolic interactions within the superorganism composed of flagellate Streblomastix strix and complex community of Bacteroidetes bacteria on its surface.</title>
        <authorList>
            <person name="Treitli S.C."/>
            <person name="Kolisko M."/>
            <person name="Husnik F."/>
            <person name="Keeling P."/>
            <person name="Hampl V."/>
        </authorList>
    </citation>
    <scope>NUCLEOTIDE SEQUENCE</scope>
    <source>
        <strain evidence="1">STM</strain>
    </source>
</reference>
<accession>A0A5J4QLG8</accession>
<sequence>HFVIIGNNIVEFDGKNYLALLLHFP</sequence>
<protein>
    <submittedName>
        <fullName evidence="1">Uncharacterized protein</fullName>
    </submittedName>
</protein>
<proteinExistence type="predicted"/>
<name>A0A5J4QLG8_9ZZZZ</name>
<organism evidence="1">
    <name type="scientific">termite gut metagenome</name>
    <dbReference type="NCBI Taxonomy" id="433724"/>
    <lineage>
        <taxon>unclassified sequences</taxon>
        <taxon>metagenomes</taxon>
        <taxon>organismal metagenomes</taxon>
    </lineage>
</organism>
<comment type="caution">
    <text evidence="1">The sequence shown here is derived from an EMBL/GenBank/DDBJ whole genome shotgun (WGS) entry which is preliminary data.</text>
</comment>
<feature type="non-terminal residue" evidence="1">
    <location>
        <position position="1"/>
    </location>
</feature>
<gene>
    <name evidence="1" type="ORF">EZS27_028599</name>
</gene>